<keyword evidence="14" id="KW-1185">Reference proteome</keyword>
<dbReference type="PANTHER" id="PTHR42837">
    <property type="entry name" value="REGULATOR OF SIGMA-E PROTEASE RSEP"/>
    <property type="match status" value="1"/>
</dbReference>
<dbReference type="SMART" id="SM00228">
    <property type="entry name" value="PDZ"/>
    <property type="match status" value="2"/>
</dbReference>
<evidence type="ECO:0000259" key="12">
    <source>
        <dbReference type="SMART" id="SM00228"/>
    </source>
</evidence>
<dbReference type="GO" id="GO:0016020">
    <property type="term" value="C:membrane"/>
    <property type="evidence" value="ECO:0007669"/>
    <property type="project" value="UniProtKB-SubCell"/>
</dbReference>
<dbReference type="RefSeq" id="WP_094853970.1">
    <property type="nucleotide sequence ID" value="NZ_NEVM01000002.1"/>
</dbReference>
<dbReference type="CDD" id="cd06163">
    <property type="entry name" value="S2P-M50_PDZ_RseP-like"/>
    <property type="match status" value="1"/>
</dbReference>
<evidence type="ECO:0000256" key="9">
    <source>
        <dbReference type="ARBA" id="ARBA00023049"/>
    </source>
</evidence>
<evidence type="ECO:0000313" key="13">
    <source>
        <dbReference type="EMBL" id="OZI34981.1"/>
    </source>
</evidence>
<gene>
    <name evidence="13" type="ORF">CAL29_16180</name>
</gene>
<evidence type="ECO:0000256" key="1">
    <source>
        <dbReference type="ARBA" id="ARBA00001947"/>
    </source>
</evidence>
<dbReference type="InterPro" id="IPR008915">
    <property type="entry name" value="Peptidase_M50"/>
</dbReference>
<dbReference type="OrthoDB" id="9782003at2"/>
<comment type="subcellular location">
    <subcellularLocation>
        <location evidence="2">Membrane</location>
        <topology evidence="2">Multi-pass membrane protein</topology>
    </subcellularLocation>
</comment>
<feature type="transmembrane region" description="Helical" evidence="11">
    <location>
        <begin position="95"/>
        <end position="116"/>
    </location>
</feature>
<dbReference type="Proteomes" id="UP000216020">
    <property type="component" value="Unassembled WGS sequence"/>
</dbReference>
<feature type="transmembrane region" description="Helical" evidence="11">
    <location>
        <begin position="418"/>
        <end position="436"/>
    </location>
</feature>
<dbReference type="Gene3D" id="2.30.42.10">
    <property type="match status" value="2"/>
</dbReference>
<proteinExistence type="inferred from homology"/>
<dbReference type="SUPFAM" id="SSF50156">
    <property type="entry name" value="PDZ domain-like"/>
    <property type="match status" value="2"/>
</dbReference>
<evidence type="ECO:0000256" key="4">
    <source>
        <dbReference type="ARBA" id="ARBA00022670"/>
    </source>
</evidence>
<protein>
    <recommendedName>
        <fullName evidence="11">Zinc metalloprotease</fullName>
        <ecNumber evidence="11">3.4.24.-</ecNumber>
    </recommendedName>
</protein>
<keyword evidence="7 11" id="KW-0862">Zinc</keyword>
<accession>A0A261SD42</accession>
<keyword evidence="6 11" id="KW-0378">Hydrolase</keyword>
<dbReference type="EMBL" id="NEVM01000002">
    <property type="protein sequence ID" value="OZI34981.1"/>
    <property type="molecule type" value="Genomic_DNA"/>
</dbReference>
<dbReference type="InterPro" id="IPR041489">
    <property type="entry name" value="PDZ_6"/>
</dbReference>
<comment type="similarity">
    <text evidence="3 11">Belongs to the peptidase M50B family.</text>
</comment>
<dbReference type="Pfam" id="PF17820">
    <property type="entry name" value="PDZ_6"/>
    <property type="match status" value="2"/>
</dbReference>
<keyword evidence="11" id="KW-0479">Metal-binding</keyword>
<dbReference type="GO" id="GO:0004222">
    <property type="term" value="F:metalloendopeptidase activity"/>
    <property type="evidence" value="ECO:0007669"/>
    <property type="project" value="InterPro"/>
</dbReference>
<keyword evidence="4 13" id="KW-0645">Protease</keyword>
<dbReference type="GO" id="GO:0046872">
    <property type="term" value="F:metal ion binding"/>
    <property type="evidence" value="ECO:0007669"/>
    <property type="project" value="UniProtKB-KW"/>
</dbReference>
<evidence type="ECO:0000256" key="10">
    <source>
        <dbReference type="ARBA" id="ARBA00023136"/>
    </source>
</evidence>
<comment type="cofactor">
    <cofactor evidence="1 11">
        <name>Zn(2+)</name>
        <dbReference type="ChEBI" id="CHEBI:29105"/>
    </cofactor>
</comment>
<dbReference type="GO" id="GO:0006508">
    <property type="term" value="P:proteolysis"/>
    <property type="evidence" value="ECO:0007669"/>
    <property type="project" value="UniProtKB-KW"/>
</dbReference>
<organism evidence="13 14">
    <name type="scientific">Bordetella genomosp. 10</name>
    <dbReference type="NCBI Taxonomy" id="1416804"/>
    <lineage>
        <taxon>Bacteria</taxon>
        <taxon>Pseudomonadati</taxon>
        <taxon>Pseudomonadota</taxon>
        <taxon>Betaproteobacteria</taxon>
        <taxon>Burkholderiales</taxon>
        <taxon>Alcaligenaceae</taxon>
        <taxon>Bordetella</taxon>
    </lineage>
</organism>
<dbReference type="AlphaFoldDB" id="A0A261SD42"/>
<dbReference type="NCBIfam" id="TIGR00054">
    <property type="entry name" value="RIP metalloprotease RseP"/>
    <property type="match status" value="1"/>
</dbReference>
<dbReference type="PANTHER" id="PTHR42837:SF2">
    <property type="entry name" value="MEMBRANE METALLOPROTEASE ARASP2, CHLOROPLASTIC-RELATED"/>
    <property type="match status" value="1"/>
</dbReference>
<evidence type="ECO:0000313" key="14">
    <source>
        <dbReference type="Proteomes" id="UP000216020"/>
    </source>
</evidence>
<name>A0A261SD42_9BORD</name>
<dbReference type="EC" id="3.4.24.-" evidence="11"/>
<evidence type="ECO:0000256" key="8">
    <source>
        <dbReference type="ARBA" id="ARBA00022989"/>
    </source>
</evidence>
<feature type="domain" description="PDZ" evidence="12">
    <location>
        <begin position="112"/>
        <end position="184"/>
    </location>
</feature>
<evidence type="ECO:0000256" key="2">
    <source>
        <dbReference type="ARBA" id="ARBA00004141"/>
    </source>
</evidence>
<dbReference type="Pfam" id="PF02163">
    <property type="entry name" value="Peptidase_M50"/>
    <property type="match status" value="1"/>
</dbReference>
<evidence type="ECO:0000256" key="11">
    <source>
        <dbReference type="RuleBase" id="RU362031"/>
    </source>
</evidence>
<evidence type="ECO:0000256" key="5">
    <source>
        <dbReference type="ARBA" id="ARBA00022692"/>
    </source>
</evidence>
<evidence type="ECO:0000256" key="3">
    <source>
        <dbReference type="ARBA" id="ARBA00007931"/>
    </source>
</evidence>
<dbReference type="InterPro" id="IPR036034">
    <property type="entry name" value="PDZ_sf"/>
</dbReference>
<sequence length="444" mass="46957">MLLTLLAFAVALGILITFHELGHYWAARACGVIVHRFSIGFGKVLLRRTDRHGTEWAISAIPLGGYVKMQDDPEPGATPAQAARAFNNQPVRNRILIVAAGPVFNLILAVLLYAGLNLAGVQEPAALLAQPVAGTPAAQAGFQSGDRIVAIDDKAVASWNDARWALMDRVSEGGQVEVDVAAAAGGTQRRTLTLDGSRMDPAQGDPLAATGLRLLEPKPVVRGVIPGSAGERAGLRDGDVIVGAGGQATPDAGRVVQIVQQYPDKALPLQVRRDGAELTLSVVPQAEHDAEGRVIGRIGVQLGADIPMVTVRYGLGESLWQGAVRTADTAWFSLRMMGRMVTGAVSWRNISGPVTIADYAGQTARIGLAAYISYLALISISLGVLNLLPIPMLDGGHLLYYLIEILRGSPPPSRWLDIGQRAGLGLLAGLMGLALFNDFARLFT</sequence>
<dbReference type="CDD" id="cd23081">
    <property type="entry name" value="cpPDZ_EcRseP-like"/>
    <property type="match status" value="1"/>
</dbReference>
<keyword evidence="8 11" id="KW-1133">Transmembrane helix</keyword>
<keyword evidence="5 11" id="KW-0812">Transmembrane</keyword>
<evidence type="ECO:0000256" key="6">
    <source>
        <dbReference type="ARBA" id="ARBA00022801"/>
    </source>
</evidence>
<keyword evidence="9 11" id="KW-0482">Metalloprotease</keyword>
<reference evidence="14" key="1">
    <citation type="submission" date="2017-05" db="EMBL/GenBank/DDBJ databases">
        <title>Complete and WGS of Bordetella genogroups.</title>
        <authorList>
            <person name="Spilker T."/>
            <person name="Lipuma J."/>
        </authorList>
    </citation>
    <scope>NUCLEOTIDE SEQUENCE [LARGE SCALE GENOMIC DNA]</scope>
    <source>
        <strain evidence="14">AU16122</strain>
    </source>
</reference>
<feature type="domain" description="PDZ" evidence="12">
    <location>
        <begin position="208"/>
        <end position="275"/>
    </location>
</feature>
<dbReference type="InterPro" id="IPR004387">
    <property type="entry name" value="Pept_M50_Zn"/>
</dbReference>
<keyword evidence="10 11" id="KW-0472">Membrane</keyword>
<evidence type="ECO:0000256" key="7">
    <source>
        <dbReference type="ARBA" id="ARBA00022833"/>
    </source>
</evidence>
<comment type="caution">
    <text evidence="13">The sequence shown here is derived from an EMBL/GenBank/DDBJ whole genome shotgun (WGS) entry which is preliminary data.</text>
</comment>
<dbReference type="InterPro" id="IPR001478">
    <property type="entry name" value="PDZ"/>
</dbReference>
<feature type="transmembrane region" description="Helical" evidence="11">
    <location>
        <begin position="368"/>
        <end position="390"/>
    </location>
</feature>